<name>A0A919JGF9_9ACTN</name>
<dbReference type="CDD" id="cd04301">
    <property type="entry name" value="NAT_SF"/>
    <property type="match status" value="1"/>
</dbReference>
<keyword evidence="5" id="KW-1185">Reference proteome</keyword>
<dbReference type="Pfam" id="PF13508">
    <property type="entry name" value="Acetyltransf_7"/>
    <property type="match status" value="1"/>
</dbReference>
<comment type="caution">
    <text evidence="4">The sequence shown here is derived from an EMBL/GenBank/DDBJ whole genome shotgun (WGS) entry which is preliminary data.</text>
</comment>
<accession>A0A919JGF9</accession>
<dbReference type="InterPro" id="IPR016181">
    <property type="entry name" value="Acyl_CoA_acyltransferase"/>
</dbReference>
<feature type="domain" description="N-acetyltransferase" evidence="3">
    <location>
        <begin position="8"/>
        <end position="157"/>
    </location>
</feature>
<dbReference type="EMBL" id="BOMQ01000051">
    <property type="protein sequence ID" value="GIE50549.1"/>
    <property type="molecule type" value="Genomic_DNA"/>
</dbReference>
<dbReference type="GO" id="GO:0016747">
    <property type="term" value="F:acyltransferase activity, transferring groups other than amino-acyl groups"/>
    <property type="evidence" value="ECO:0007669"/>
    <property type="project" value="InterPro"/>
</dbReference>
<evidence type="ECO:0000256" key="1">
    <source>
        <dbReference type="ARBA" id="ARBA00022679"/>
    </source>
</evidence>
<evidence type="ECO:0000313" key="4">
    <source>
        <dbReference type="EMBL" id="GIE50549.1"/>
    </source>
</evidence>
<dbReference type="InterPro" id="IPR050832">
    <property type="entry name" value="Bact_Acetyltransf"/>
</dbReference>
<dbReference type="PANTHER" id="PTHR43877:SF2">
    <property type="entry name" value="AMINOALKYLPHOSPHONATE N-ACETYLTRANSFERASE-RELATED"/>
    <property type="match status" value="1"/>
</dbReference>
<dbReference type="InterPro" id="IPR000182">
    <property type="entry name" value="GNAT_dom"/>
</dbReference>
<dbReference type="SUPFAM" id="SSF55729">
    <property type="entry name" value="Acyl-CoA N-acyltransferases (Nat)"/>
    <property type="match status" value="1"/>
</dbReference>
<dbReference type="Proteomes" id="UP000647172">
    <property type="component" value="Unassembled WGS sequence"/>
</dbReference>
<evidence type="ECO:0000256" key="2">
    <source>
        <dbReference type="ARBA" id="ARBA00023315"/>
    </source>
</evidence>
<organism evidence="4 5">
    <name type="scientific">Actinoplanes nipponensis</name>
    <dbReference type="NCBI Taxonomy" id="135950"/>
    <lineage>
        <taxon>Bacteria</taxon>
        <taxon>Bacillati</taxon>
        <taxon>Actinomycetota</taxon>
        <taxon>Actinomycetes</taxon>
        <taxon>Micromonosporales</taxon>
        <taxon>Micromonosporaceae</taxon>
        <taxon>Actinoplanes</taxon>
    </lineage>
</organism>
<dbReference type="Gene3D" id="3.40.630.30">
    <property type="match status" value="1"/>
</dbReference>
<dbReference type="PANTHER" id="PTHR43877">
    <property type="entry name" value="AMINOALKYLPHOSPHONATE N-ACETYLTRANSFERASE-RELATED-RELATED"/>
    <property type="match status" value="1"/>
</dbReference>
<evidence type="ECO:0000313" key="5">
    <source>
        <dbReference type="Proteomes" id="UP000647172"/>
    </source>
</evidence>
<keyword evidence="1" id="KW-0808">Transferase</keyword>
<proteinExistence type="predicted"/>
<gene>
    <name evidence="4" type="ORF">Ani05nite_40830</name>
</gene>
<dbReference type="PROSITE" id="PS51186">
    <property type="entry name" value="GNAT"/>
    <property type="match status" value="1"/>
</dbReference>
<evidence type="ECO:0000259" key="3">
    <source>
        <dbReference type="PROSITE" id="PS51186"/>
    </source>
</evidence>
<reference evidence="4" key="1">
    <citation type="submission" date="2021-01" db="EMBL/GenBank/DDBJ databases">
        <title>Whole genome shotgun sequence of Actinoplanes nipponensis NBRC 14063.</title>
        <authorList>
            <person name="Komaki H."/>
            <person name="Tamura T."/>
        </authorList>
    </citation>
    <scope>NUCLEOTIDE SEQUENCE</scope>
    <source>
        <strain evidence="4">NBRC 14063</strain>
    </source>
</reference>
<sequence length="157" mass="17558">MIARVSNLTIRPLTIRARRSEDLHQCVAALREVRLADGYPMKWPSDPRAWLDRPQLDQAWVAQSSPGVIDGHVAVQNGREVTRLFVAPAARRRKVGSALLDHVSVWAGGRLILNVIDKPDSAAVAFYEATGWRYTHTTTAGWSGPRGEAVRLRHYVR</sequence>
<protein>
    <recommendedName>
        <fullName evidence="3">N-acetyltransferase domain-containing protein</fullName>
    </recommendedName>
</protein>
<dbReference type="AlphaFoldDB" id="A0A919JGF9"/>
<keyword evidence="2" id="KW-0012">Acyltransferase</keyword>